<protein>
    <submittedName>
        <fullName evidence="2">RimJ/RimL family protein N-acetyltransferase</fullName>
    </submittedName>
</protein>
<dbReference type="RefSeq" id="WP_183946908.1">
    <property type="nucleotide sequence ID" value="NZ_JACHHX010000001.1"/>
</dbReference>
<feature type="domain" description="N-acetyltransferase" evidence="1">
    <location>
        <begin position="11"/>
        <end position="170"/>
    </location>
</feature>
<reference evidence="2 3" key="1">
    <citation type="submission" date="2020-08" db="EMBL/GenBank/DDBJ databases">
        <title>Genomic Encyclopedia of Type Strains, Phase IV (KMG-IV): sequencing the most valuable type-strain genomes for metagenomic binning, comparative biology and taxonomic classification.</title>
        <authorList>
            <person name="Goeker M."/>
        </authorList>
    </citation>
    <scope>NUCLEOTIDE SEQUENCE [LARGE SCALE GENOMIC DNA]</scope>
    <source>
        <strain evidence="2 3">DSM 25897</strain>
    </source>
</reference>
<organism evidence="2 3">
    <name type="scientific">Rehaibacterium terrae</name>
    <dbReference type="NCBI Taxonomy" id="1341696"/>
    <lineage>
        <taxon>Bacteria</taxon>
        <taxon>Pseudomonadati</taxon>
        <taxon>Pseudomonadota</taxon>
        <taxon>Gammaproteobacteria</taxon>
        <taxon>Lysobacterales</taxon>
        <taxon>Lysobacteraceae</taxon>
        <taxon>Rehaibacterium</taxon>
    </lineage>
</organism>
<dbReference type="AlphaFoldDB" id="A0A7W7XX33"/>
<keyword evidence="3" id="KW-1185">Reference proteome</keyword>
<dbReference type="PANTHER" id="PTHR43792:SF1">
    <property type="entry name" value="N-ACETYLTRANSFERASE DOMAIN-CONTAINING PROTEIN"/>
    <property type="match status" value="1"/>
</dbReference>
<gene>
    <name evidence="2" type="ORF">HNQ58_000189</name>
</gene>
<evidence type="ECO:0000313" key="3">
    <source>
        <dbReference type="Proteomes" id="UP000519004"/>
    </source>
</evidence>
<dbReference type="PROSITE" id="PS51186">
    <property type="entry name" value="GNAT"/>
    <property type="match status" value="1"/>
</dbReference>
<dbReference type="SUPFAM" id="SSF55729">
    <property type="entry name" value="Acyl-CoA N-acyltransferases (Nat)"/>
    <property type="match status" value="1"/>
</dbReference>
<dbReference type="Pfam" id="PF13302">
    <property type="entry name" value="Acetyltransf_3"/>
    <property type="match status" value="1"/>
</dbReference>
<dbReference type="InterPro" id="IPR051531">
    <property type="entry name" value="N-acetyltransferase"/>
</dbReference>
<proteinExistence type="predicted"/>
<dbReference type="InterPro" id="IPR016181">
    <property type="entry name" value="Acyl_CoA_acyltransferase"/>
</dbReference>
<sequence>MTSPLPETLRLGLRRIDDTDLDALHAVYGDAEAMRWVGDGRPLDRAQCARWIALTRANYARRGYGMFAVVARGQDRPLGFCGLVHPGGQPLPELKYALHRSAWGRGLATEAAAALLGYGATAHGLRHVVATVAAANTASRRVLEKIGMRRTTTRREADGSDTLVFAWRLPA</sequence>
<accession>A0A7W7XX33</accession>
<dbReference type="GO" id="GO:0016747">
    <property type="term" value="F:acyltransferase activity, transferring groups other than amino-acyl groups"/>
    <property type="evidence" value="ECO:0007669"/>
    <property type="project" value="InterPro"/>
</dbReference>
<evidence type="ECO:0000313" key="2">
    <source>
        <dbReference type="EMBL" id="MBB5014318.1"/>
    </source>
</evidence>
<comment type="caution">
    <text evidence="2">The sequence shown here is derived from an EMBL/GenBank/DDBJ whole genome shotgun (WGS) entry which is preliminary data.</text>
</comment>
<dbReference type="EMBL" id="JACHHX010000001">
    <property type="protein sequence ID" value="MBB5014318.1"/>
    <property type="molecule type" value="Genomic_DNA"/>
</dbReference>
<dbReference type="Proteomes" id="UP000519004">
    <property type="component" value="Unassembled WGS sequence"/>
</dbReference>
<evidence type="ECO:0000259" key="1">
    <source>
        <dbReference type="PROSITE" id="PS51186"/>
    </source>
</evidence>
<dbReference type="InterPro" id="IPR000182">
    <property type="entry name" value="GNAT_dom"/>
</dbReference>
<dbReference type="Gene3D" id="3.40.630.30">
    <property type="match status" value="1"/>
</dbReference>
<dbReference type="PANTHER" id="PTHR43792">
    <property type="entry name" value="GNAT FAMILY, PUTATIVE (AFU_ORTHOLOGUE AFUA_3G00765)-RELATED-RELATED"/>
    <property type="match status" value="1"/>
</dbReference>
<keyword evidence="2" id="KW-0808">Transferase</keyword>
<name>A0A7W7XX33_9GAMM</name>